<dbReference type="EMBL" id="MGFX01000005">
    <property type="protein sequence ID" value="OGM15469.1"/>
    <property type="molecule type" value="Genomic_DNA"/>
</dbReference>
<reference evidence="3 4" key="1">
    <citation type="journal article" date="2016" name="Nat. Commun.">
        <title>Thousands of microbial genomes shed light on interconnected biogeochemical processes in an aquifer system.</title>
        <authorList>
            <person name="Anantharaman K."/>
            <person name="Brown C.T."/>
            <person name="Hug L.A."/>
            <person name="Sharon I."/>
            <person name="Castelle C.J."/>
            <person name="Probst A.J."/>
            <person name="Thomas B.C."/>
            <person name="Singh A."/>
            <person name="Wilkins M.J."/>
            <person name="Karaoz U."/>
            <person name="Brodie E.L."/>
            <person name="Williams K.H."/>
            <person name="Hubbard S.S."/>
            <person name="Banfield J.F."/>
        </authorList>
    </citation>
    <scope>NUCLEOTIDE SEQUENCE [LARGE SCALE GENOMIC DNA]</scope>
</reference>
<dbReference type="InterPro" id="IPR001173">
    <property type="entry name" value="Glyco_trans_2-like"/>
</dbReference>
<dbReference type="SUPFAM" id="SSF53448">
    <property type="entry name" value="Nucleotide-diphospho-sugar transferases"/>
    <property type="match status" value="1"/>
</dbReference>
<comment type="caution">
    <text evidence="3">The sequence shown here is derived from an EMBL/GenBank/DDBJ whole genome shotgun (WGS) entry which is preliminary data.</text>
</comment>
<dbReference type="InterPro" id="IPR029044">
    <property type="entry name" value="Nucleotide-diphossugar_trans"/>
</dbReference>
<evidence type="ECO:0000313" key="4">
    <source>
        <dbReference type="Proteomes" id="UP000177382"/>
    </source>
</evidence>
<dbReference type="STRING" id="1802485.A2V97_00595"/>
<dbReference type="PANTHER" id="PTHR48090">
    <property type="entry name" value="UNDECAPRENYL-PHOSPHATE 4-DEOXY-4-FORMAMIDO-L-ARABINOSE TRANSFERASE-RELATED"/>
    <property type="match status" value="1"/>
</dbReference>
<dbReference type="InterPro" id="IPR050256">
    <property type="entry name" value="Glycosyltransferase_2"/>
</dbReference>
<evidence type="ECO:0000256" key="1">
    <source>
        <dbReference type="SAM" id="Phobius"/>
    </source>
</evidence>
<accession>A0A1F7XL11</accession>
<dbReference type="Pfam" id="PF00535">
    <property type="entry name" value="Glycos_transf_2"/>
    <property type="match status" value="1"/>
</dbReference>
<proteinExistence type="predicted"/>
<organism evidence="3 4">
    <name type="scientific">Candidatus Woesebacteria bacterium RBG_16_42_24</name>
    <dbReference type="NCBI Taxonomy" id="1802485"/>
    <lineage>
        <taxon>Bacteria</taxon>
        <taxon>Candidatus Woeseibacteriota</taxon>
    </lineage>
</organism>
<feature type="transmembrane region" description="Helical" evidence="1">
    <location>
        <begin position="212"/>
        <end position="231"/>
    </location>
</feature>
<feature type="domain" description="Glycosyltransferase 2-like" evidence="2">
    <location>
        <begin position="27"/>
        <end position="116"/>
    </location>
</feature>
<keyword evidence="1" id="KW-0812">Transmembrane</keyword>
<evidence type="ECO:0000313" key="3">
    <source>
        <dbReference type="EMBL" id="OGM15469.1"/>
    </source>
</evidence>
<evidence type="ECO:0000259" key="2">
    <source>
        <dbReference type="Pfam" id="PF00535"/>
    </source>
</evidence>
<dbReference type="Gene3D" id="3.90.550.10">
    <property type="entry name" value="Spore Coat Polysaccharide Biosynthesis Protein SpsA, Chain A"/>
    <property type="match status" value="1"/>
</dbReference>
<name>A0A1F7XL11_9BACT</name>
<protein>
    <recommendedName>
        <fullName evidence="2">Glycosyltransferase 2-like domain-containing protein</fullName>
    </recommendedName>
</protein>
<keyword evidence="1" id="KW-0472">Membrane</keyword>
<gene>
    <name evidence="3" type="ORF">A2V97_00595</name>
</gene>
<sequence length="237" mass="26864">MWLKKTVAAVIPVSTNKDSIFNVIQGLDATGYIDEIIVIDNGVDAETLKEIKKTRARFIAQEKFGVGRAIRAGMKSTRADLIIIIEPDGSFKDKDISKLLSYSEDFDTVFGSRTHVPLIGKGSGMTFSRRLVDDLFGKMISLIFVSSNITDVGCTLRLTNRRGWRMVAGECKSDSEIFLTEWLVAAAKNKVRFIEIPVNFIAPKPKHKYESFLYLSFRAVMIFIYVVKTWLMHQIRR</sequence>
<dbReference type="AlphaFoldDB" id="A0A1F7XL11"/>
<keyword evidence="1" id="KW-1133">Transmembrane helix</keyword>
<dbReference type="Proteomes" id="UP000177382">
    <property type="component" value="Unassembled WGS sequence"/>
</dbReference>